<keyword evidence="1" id="KW-0175">Coiled coil</keyword>
<feature type="coiled-coil region" evidence="1">
    <location>
        <begin position="293"/>
        <end position="320"/>
    </location>
</feature>
<evidence type="ECO:0000256" key="1">
    <source>
        <dbReference type="SAM" id="Coils"/>
    </source>
</evidence>
<feature type="region of interest" description="Disordered" evidence="2">
    <location>
        <begin position="449"/>
        <end position="522"/>
    </location>
</feature>
<dbReference type="EMBL" id="GL732523">
    <property type="protein sequence ID" value="EFX90132.1"/>
    <property type="molecule type" value="Genomic_DNA"/>
</dbReference>
<gene>
    <name evidence="3" type="ORF">DAPPUDRAFT_232612</name>
</gene>
<dbReference type="KEGG" id="dpx:DAPPUDRAFT_232612"/>
<name>E9FRA8_DAPPU</name>
<proteinExistence type="predicted"/>
<evidence type="ECO:0000256" key="2">
    <source>
        <dbReference type="SAM" id="MobiDB-lite"/>
    </source>
</evidence>
<keyword evidence="4" id="KW-1185">Reference proteome</keyword>
<sequence>MNCQLPHNIWRSRTFERKGYHDRDATNEDQFNFDSYITCPRISFLENGLLRNNTVENWPDLMDLDEHITLPTPLLPPNPSVKCGRDPVPPTETYAGLTRMTADDMKNHPLESLGYLITYNHFLQVYLISTGKSLLVWDIRCGNRLLHRAEHLLESPPDWISTVQLGPDKDWIFLDSQNPASSGMVGLSWNNQENCLDLMNDLPVVSVEFEPRIRWSVLDTFGAIQQRGLGLDWSIQNRFKQMRSGIACDKDSDGTIQIWQCTVAGDLFSQQLNPSKRIGPSQQKASHLFFSQLSDWTEAVEQIEELNASLSQNLFDQTEECDAEKLKDSIQKTSEEVEEENFGSFHMPAIFNHKYTSMPDDLEMDCPEDKTRNIDGQGAGLNKEWIEERNPGPCSQNFLQDDTFALDFQDDLISSTPFQPMQKTHGTAPLPGFLISSTPAIRAVKPNCFPSPKRNLTSTPFRHQTPQTWNAPSQYQAPQNWNAPSQHQTPQNWNTPSQHQTPQNWNAPSQRKSVKRTQEWDF</sequence>
<dbReference type="AlphaFoldDB" id="E9FRA8"/>
<dbReference type="Proteomes" id="UP000000305">
    <property type="component" value="Unassembled WGS sequence"/>
</dbReference>
<dbReference type="InParanoid" id="E9FRA8"/>
<dbReference type="HOGENOM" id="CLU_522024_0_0_1"/>
<evidence type="ECO:0000313" key="4">
    <source>
        <dbReference type="Proteomes" id="UP000000305"/>
    </source>
</evidence>
<dbReference type="OrthoDB" id="6344585at2759"/>
<protein>
    <submittedName>
        <fullName evidence="3">Uncharacterized protein</fullName>
    </submittedName>
</protein>
<accession>E9FRA8</accession>
<feature type="compositionally biased region" description="Polar residues" evidence="2">
    <location>
        <begin position="454"/>
        <end position="511"/>
    </location>
</feature>
<reference evidence="3 4" key="1">
    <citation type="journal article" date="2011" name="Science">
        <title>The ecoresponsive genome of Daphnia pulex.</title>
        <authorList>
            <person name="Colbourne J.K."/>
            <person name="Pfrender M.E."/>
            <person name="Gilbert D."/>
            <person name="Thomas W.K."/>
            <person name="Tucker A."/>
            <person name="Oakley T.H."/>
            <person name="Tokishita S."/>
            <person name="Aerts A."/>
            <person name="Arnold G.J."/>
            <person name="Basu M.K."/>
            <person name="Bauer D.J."/>
            <person name="Caceres C.E."/>
            <person name="Carmel L."/>
            <person name="Casola C."/>
            <person name="Choi J.H."/>
            <person name="Detter J.C."/>
            <person name="Dong Q."/>
            <person name="Dusheyko S."/>
            <person name="Eads B.D."/>
            <person name="Frohlich T."/>
            <person name="Geiler-Samerotte K.A."/>
            <person name="Gerlach D."/>
            <person name="Hatcher P."/>
            <person name="Jogdeo S."/>
            <person name="Krijgsveld J."/>
            <person name="Kriventseva E.V."/>
            <person name="Kultz D."/>
            <person name="Laforsch C."/>
            <person name="Lindquist E."/>
            <person name="Lopez J."/>
            <person name="Manak J.R."/>
            <person name="Muller J."/>
            <person name="Pangilinan J."/>
            <person name="Patwardhan R.P."/>
            <person name="Pitluck S."/>
            <person name="Pritham E.J."/>
            <person name="Rechtsteiner A."/>
            <person name="Rho M."/>
            <person name="Rogozin I.B."/>
            <person name="Sakarya O."/>
            <person name="Salamov A."/>
            <person name="Schaack S."/>
            <person name="Shapiro H."/>
            <person name="Shiga Y."/>
            <person name="Skalitzky C."/>
            <person name="Smith Z."/>
            <person name="Souvorov A."/>
            <person name="Sung W."/>
            <person name="Tang Z."/>
            <person name="Tsuchiya D."/>
            <person name="Tu H."/>
            <person name="Vos H."/>
            <person name="Wang M."/>
            <person name="Wolf Y.I."/>
            <person name="Yamagata H."/>
            <person name="Yamada T."/>
            <person name="Ye Y."/>
            <person name="Shaw J.R."/>
            <person name="Andrews J."/>
            <person name="Crease T.J."/>
            <person name="Tang H."/>
            <person name="Lucas S.M."/>
            <person name="Robertson H.M."/>
            <person name="Bork P."/>
            <person name="Koonin E.V."/>
            <person name="Zdobnov E.M."/>
            <person name="Grigoriev I.V."/>
            <person name="Lynch M."/>
            <person name="Boore J.L."/>
        </authorList>
    </citation>
    <scope>NUCLEOTIDE SEQUENCE [LARGE SCALE GENOMIC DNA]</scope>
</reference>
<organism evidence="3 4">
    <name type="scientific">Daphnia pulex</name>
    <name type="common">Water flea</name>
    <dbReference type="NCBI Taxonomy" id="6669"/>
    <lineage>
        <taxon>Eukaryota</taxon>
        <taxon>Metazoa</taxon>
        <taxon>Ecdysozoa</taxon>
        <taxon>Arthropoda</taxon>
        <taxon>Crustacea</taxon>
        <taxon>Branchiopoda</taxon>
        <taxon>Diplostraca</taxon>
        <taxon>Cladocera</taxon>
        <taxon>Anomopoda</taxon>
        <taxon>Daphniidae</taxon>
        <taxon>Daphnia</taxon>
    </lineage>
</organism>
<evidence type="ECO:0000313" key="3">
    <source>
        <dbReference type="EMBL" id="EFX90132.1"/>
    </source>
</evidence>